<feature type="region of interest" description="Disordered" evidence="3">
    <location>
        <begin position="856"/>
        <end position="995"/>
    </location>
</feature>
<dbReference type="Proteomes" id="UP001515480">
    <property type="component" value="Unassembled WGS sequence"/>
</dbReference>
<dbReference type="InterPro" id="IPR039959">
    <property type="entry name" value="Fimbrin/Plastin"/>
</dbReference>
<feature type="compositionally biased region" description="Basic and acidic residues" evidence="3">
    <location>
        <begin position="867"/>
        <end position="878"/>
    </location>
</feature>
<evidence type="ECO:0000256" key="3">
    <source>
        <dbReference type="SAM" id="MobiDB-lite"/>
    </source>
</evidence>
<dbReference type="PANTHER" id="PTHR19961:SF18">
    <property type="entry name" value="FI19014P1"/>
    <property type="match status" value="1"/>
</dbReference>
<dbReference type="CDD" id="cd21220">
    <property type="entry name" value="CH_PLS_FIM_rpt4"/>
    <property type="match status" value="1"/>
</dbReference>
<dbReference type="GO" id="GO:0005737">
    <property type="term" value="C:cytoplasm"/>
    <property type="evidence" value="ECO:0007669"/>
    <property type="project" value="TreeGrafter"/>
</dbReference>
<comment type="caution">
    <text evidence="5">The sequence shown here is derived from an EMBL/GenBank/DDBJ whole genome shotgun (WGS) entry which is preliminary data.</text>
</comment>
<dbReference type="EMBL" id="JBGBPQ010000026">
    <property type="protein sequence ID" value="KAL1498996.1"/>
    <property type="molecule type" value="Genomic_DNA"/>
</dbReference>
<feature type="compositionally biased region" description="Low complexity" evidence="3">
    <location>
        <begin position="32"/>
        <end position="55"/>
    </location>
</feature>
<feature type="domain" description="Calponin-homology (CH)" evidence="4">
    <location>
        <begin position="734"/>
        <end position="852"/>
    </location>
</feature>
<dbReference type="Gene3D" id="1.10.418.10">
    <property type="entry name" value="Calponin-like domain"/>
    <property type="match status" value="4"/>
</dbReference>
<keyword evidence="1" id="KW-0677">Repeat</keyword>
<dbReference type="InterPro" id="IPR001715">
    <property type="entry name" value="CH_dom"/>
</dbReference>
<dbReference type="GO" id="GO:0032432">
    <property type="term" value="C:actin filament bundle"/>
    <property type="evidence" value="ECO:0007669"/>
    <property type="project" value="TreeGrafter"/>
</dbReference>
<gene>
    <name evidence="5" type="ORF">AB1Y20_013515</name>
</gene>
<feature type="compositionally biased region" description="Polar residues" evidence="3">
    <location>
        <begin position="923"/>
        <end position="940"/>
    </location>
</feature>
<dbReference type="SMART" id="SM00033">
    <property type="entry name" value="CH"/>
    <property type="match status" value="4"/>
</dbReference>
<dbReference type="AlphaFoldDB" id="A0AB34IHI4"/>
<evidence type="ECO:0000259" key="4">
    <source>
        <dbReference type="PROSITE" id="PS50021"/>
    </source>
</evidence>
<keyword evidence="6" id="KW-1185">Reference proteome</keyword>
<keyword evidence="2" id="KW-0009">Actin-binding</keyword>
<proteinExistence type="predicted"/>
<feature type="domain" description="Calponin-homology (CH)" evidence="4">
    <location>
        <begin position="611"/>
        <end position="722"/>
    </location>
</feature>
<dbReference type="SUPFAM" id="SSF47576">
    <property type="entry name" value="Calponin-homology domain, CH-domain"/>
    <property type="match status" value="1"/>
</dbReference>
<dbReference type="PROSITE" id="PS50021">
    <property type="entry name" value="CH"/>
    <property type="match status" value="4"/>
</dbReference>
<protein>
    <recommendedName>
        <fullName evidence="4">Calponin-homology (CH) domain-containing protein</fullName>
    </recommendedName>
</protein>
<dbReference type="Pfam" id="PF00307">
    <property type="entry name" value="CH"/>
    <property type="match status" value="3"/>
</dbReference>
<dbReference type="GO" id="GO:0051639">
    <property type="term" value="P:actin filament network formation"/>
    <property type="evidence" value="ECO:0007669"/>
    <property type="project" value="TreeGrafter"/>
</dbReference>
<reference evidence="5 6" key="1">
    <citation type="journal article" date="2024" name="Science">
        <title>Giant polyketide synthase enzymes in the biosynthesis of giant marine polyether toxins.</title>
        <authorList>
            <person name="Fallon T.R."/>
            <person name="Shende V.V."/>
            <person name="Wierzbicki I.H."/>
            <person name="Pendleton A.L."/>
            <person name="Watervoot N.F."/>
            <person name="Auber R.P."/>
            <person name="Gonzalez D.J."/>
            <person name="Wisecaver J.H."/>
            <person name="Moore B.S."/>
        </authorList>
    </citation>
    <scope>NUCLEOTIDE SEQUENCE [LARGE SCALE GENOMIC DNA]</scope>
    <source>
        <strain evidence="5 6">12B1</strain>
    </source>
</reference>
<dbReference type="GO" id="GO:0005884">
    <property type="term" value="C:actin filament"/>
    <property type="evidence" value="ECO:0007669"/>
    <property type="project" value="TreeGrafter"/>
</dbReference>
<dbReference type="CDD" id="cd21218">
    <property type="entry name" value="CH_PLS_FIM_rpt2"/>
    <property type="match status" value="1"/>
</dbReference>
<name>A0AB34IHI4_PRYPA</name>
<evidence type="ECO:0000256" key="1">
    <source>
        <dbReference type="ARBA" id="ARBA00022737"/>
    </source>
</evidence>
<evidence type="ECO:0000256" key="2">
    <source>
        <dbReference type="ARBA" id="ARBA00023203"/>
    </source>
</evidence>
<organism evidence="5 6">
    <name type="scientific">Prymnesium parvum</name>
    <name type="common">Toxic golden alga</name>
    <dbReference type="NCBI Taxonomy" id="97485"/>
    <lineage>
        <taxon>Eukaryota</taxon>
        <taxon>Haptista</taxon>
        <taxon>Haptophyta</taxon>
        <taxon>Prymnesiophyceae</taxon>
        <taxon>Prymnesiales</taxon>
        <taxon>Prymnesiaceae</taxon>
        <taxon>Prymnesium</taxon>
    </lineage>
</organism>
<evidence type="ECO:0000313" key="6">
    <source>
        <dbReference type="Proteomes" id="UP001515480"/>
    </source>
</evidence>
<feature type="region of interest" description="Disordered" evidence="3">
    <location>
        <begin position="1"/>
        <end position="69"/>
    </location>
</feature>
<dbReference type="GO" id="GO:0051017">
    <property type="term" value="P:actin filament bundle assembly"/>
    <property type="evidence" value="ECO:0007669"/>
    <property type="project" value="InterPro"/>
</dbReference>
<feature type="domain" description="Calponin-homology (CH)" evidence="4">
    <location>
        <begin position="330"/>
        <end position="452"/>
    </location>
</feature>
<evidence type="ECO:0000313" key="5">
    <source>
        <dbReference type="EMBL" id="KAL1498996.1"/>
    </source>
</evidence>
<sequence length="1021" mass="109076">MRSGAERGTSGVPSRESSCGRESTRQAASAVPSASATRASDAASSPTDSPSLPTRCGGDRRGAEQRTSGHAVSSALQALNAADDLISSLSHCSFAVRGSISAAQQVLRAAASEETASTASGPILSATAAAHRVHPLDLSQAEAKTVLSGLVAAEESLSSEHVEESADVRSTLSQLAAGKHAFAPRALWEESDRAAPLDGLAAATSLLDELQLSSEAARGVSVAAELLVALPSPPAAAAEALSFSLDSLALAHTLLQTQAIQPSGGEPAGVRLALDGLELSRQLLEVLPITNAPQGEGAACDDAATHVRTGEEARGVEKAHSTSSIGFFDEAEEAALIAFARRALADDVHVGERLLAAESPAQFFDLVSEGVLLNKLVLYVKDDALDMRALNLPTGGKVVGAEARLQNHTLCSNAATSIGCGVRGLQPHQLADANAHRQFVLPLLWNLARATFLSSLNLARRSSRLMAEVKLPHESAHDLFKLAPEHILVRWINHHVAQFVKAHPKQKYVHTHFAVENLHSDLADSAALAILLKQIAPASCAIDLRILNSTDLHQRASYVLAAAERMGMKAFLLKPEDITRPQPRLLFGFVASLYGLYSAIDASKPDQQTIKSRRAPAEREANIYHMWLVSLGIAIGDLFEDCKTGLPLLRVEAFLLSSSVRWKHVHLHPRSIFECVENCEHVCEVAAGPLRLPVRGIGGKDIADGNEKLTLAILFQLMRAHVLQLLAQLGVAGERGEERIIEWANARVAEGADDGSNSHEDRIGMKINSFSDASLGDGTFLLRLLHAVSPDSVDRDQILAATTEEQRKLNAIYAISCAHKMGCTVFVNWEDLVQVEPKMMMLVFAAAMAEDIRRKRRISTSAPKQEAAGERDSGEVRRSTSSKGTDHSQNGQALMHRRGAPEPSPNLPKFKSEVEIPPFRVNSEPNGPSRRASSSDNVEPSSLGGEILTRIVHSRRSTPLSSPRLSLSPDNQRSKLNSPRPFSGTPSGIGERSASCVSLTRQGSTLPPTIQKTNSLVNGIL</sequence>
<feature type="domain" description="Calponin-homology (CH)" evidence="4">
    <location>
        <begin position="482"/>
        <end position="598"/>
    </location>
</feature>
<dbReference type="GO" id="GO:0051015">
    <property type="term" value="F:actin filament binding"/>
    <property type="evidence" value="ECO:0007669"/>
    <property type="project" value="InterPro"/>
</dbReference>
<accession>A0AB34IHI4</accession>
<dbReference type="InterPro" id="IPR036872">
    <property type="entry name" value="CH_dom_sf"/>
</dbReference>
<dbReference type="PANTHER" id="PTHR19961">
    <property type="entry name" value="FIMBRIN/PLASTIN"/>
    <property type="match status" value="1"/>
</dbReference>
<feature type="compositionally biased region" description="Low complexity" evidence="3">
    <location>
        <begin position="957"/>
        <end position="969"/>
    </location>
</feature>
<feature type="compositionally biased region" description="Polar residues" evidence="3">
    <location>
        <begin position="879"/>
        <end position="892"/>
    </location>
</feature>